<protein>
    <submittedName>
        <fullName evidence="1">Uncharacterized protein</fullName>
    </submittedName>
</protein>
<proteinExistence type="predicted"/>
<keyword evidence="2" id="KW-1185">Reference proteome</keyword>
<evidence type="ECO:0000313" key="1">
    <source>
        <dbReference type="EMBL" id="KAF7262080.1"/>
    </source>
</evidence>
<accession>A0A8S9Z8L0</accession>
<name>A0A8S9Z8L0_9TREM</name>
<dbReference type="AlphaFoldDB" id="A0A8S9Z8L0"/>
<reference evidence="1" key="1">
    <citation type="submission" date="2019-07" db="EMBL/GenBank/DDBJ databases">
        <title>Annotation for the trematode Paragonimus miyazaki's.</title>
        <authorList>
            <person name="Choi Y.-J."/>
        </authorList>
    </citation>
    <scope>NUCLEOTIDE SEQUENCE</scope>
    <source>
        <strain evidence="1">Japan</strain>
    </source>
</reference>
<dbReference type="EMBL" id="JTDE01000178">
    <property type="protein sequence ID" value="KAF7262080.1"/>
    <property type="molecule type" value="Genomic_DNA"/>
</dbReference>
<comment type="caution">
    <text evidence="1">The sequence shown here is derived from an EMBL/GenBank/DDBJ whole genome shotgun (WGS) entry which is preliminary data.</text>
</comment>
<dbReference type="Proteomes" id="UP000822476">
    <property type="component" value="Unassembled WGS sequence"/>
</dbReference>
<organism evidence="1 2">
    <name type="scientific">Paragonimus skrjabini miyazakii</name>
    <dbReference type="NCBI Taxonomy" id="59628"/>
    <lineage>
        <taxon>Eukaryota</taxon>
        <taxon>Metazoa</taxon>
        <taxon>Spiralia</taxon>
        <taxon>Lophotrochozoa</taxon>
        <taxon>Platyhelminthes</taxon>
        <taxon>Trematoda</taxon>
        <taxon>Digenea</taxon>
        <taxon>Plagiorchiida</taxon>
        <taxon>Troglotremata</taxon>
        <taxon>Troglotrematidae</taxon>
        <taxon>Paragonimus</taxon>
    </lineage>
</organism>
<gene>
    <name evidence="1" type="ORF">EG68_00648</name>
</gene>
<evidence type="ECO:0000313" key="2">
    <source>
        <dbReference type="Proteomes" id="UP000822476"/>
    </source>
</evidence>
<sequence length="67" mass="8229">MKQLIIYNLERTTKVPCLTVRENPFETIESRFYRNAHKMENTAIEFFLWERTWLLRTLTIGNFVQLY</sequence>